<keyword evidence="12" id="KW-1185">Reference proteome</keyword>
<evidence type="ECO:0000256" key="3">
    <source>
        <dbReference type="ARBA" id="ARBA00022106"/>
    </source>
</evidence>
<dbReference type="InterPro" id="IPR045070">
    <property type="entry name" value="MATE_MepA-like"/>
</dbReference>
<dbReference type="GO" id="GO:0042910">
    <property type="term" value="F:xenobiotic transmembrane transporter activity"/>
    <property type="evidence" value="ECO:0007669"/>
    <property type="project" value="InterPro"/>
</dbReference>
<evidence type="ECO:0000256" key="6">
    <source>
        <dbReference type="ARBA" id="ARBA00022692"/>
    </source>
</evidence>
<evidence type="ECO:0000256" key="7">
    <source>
        <dbReference type="ARBA" id="ARBA00022989"/>
    </source>
</evidence>
<evidence type="ECO:0000256" key="4">
    <source>
        <dbReference type="ARBA" id="ARBA00022448"/>
    </source>
</evidence>
<name>A0A923RUT2_9FIRM</name>
<keyword evidence="6 10" id="KW-0812">Transmembrane</keyword>
<feature type="transmembrane region" description="Helical" evidence="10">
    <location>
        <begin position="129"/>
        <end position="148"/>
    </location>
</feature>
<sequence>MEHTADLRSFGRYASLNVLGMLGLSCYILADTFFVSCGMGANGLAALNIAIPAYNLLNGLGLMIGVGGATRYTVSCAQCDNISADRAFTHAVGLGLAVGLLFMLIGLAGAAPVSRLLGADADTFPLTSVYLRTLLSFAPFFVMNNVLLAFVRNDGAPGRAMCGMIVGSLSNVVLDYVFIFPCDWGMFGAAFATGLSPIISLLILSGHLRSPVRGFHLCRVRPQGRLLASICASGISSFVGELSSAVVLFLFNFVLLRISGNTGVAAYGIVANLALVAIAIFQGLSTGMQPLVSHSSGLNDHGALRRFYRYGITSSLAIATLLYVLVFVFAAPITAVFNSENNAVLAGYAVTGLRIYFCGFWFAGCNIVSSIFFSASGRSAQGFLLSMLRGVIAIVPFLFLLTAWFGITGVWVAFPATELFTFLFTAVCAAKAFRRTA</sequence>
<protein>
    <recommendedName>
        <fullName evidence="3">Multidrug export protein MepA</fullName>
    </recommendedName>
</protein>
<dbReference type="GO" id="GO:0046677">
    <property type="term" value="P:response to antibiotic"/>
    <property type="evidence" value="ECO:0007669"/>
    <property type="project" value="UniProtKB-KW"/>
</dbReference>
<evidence type="ECO:0000256" key="1">
    <source>
        <dbReference type="ARBA" id="ARBA00004651"/>
    </source>
</evidence>
<dbReference type="RefSeq" id="WP_054326031.1">
    <property type="nucleotide sequence ID" value="NZ_JACOPL010000001.1"/>
</dbReference>
<feature type="transmembrane region" description="Helical" evidence="10">
    <location>
        <begin position="413"/>
        <end position="433"/>
    </location>
</feature>
<dbReference type="PANTHER" id="PTHR43823">
    <property type="entry name" value="SPORULATION PROTEIN YKVU"/>
    <property type="match status" value="1"/>
</dbReference>
<gene>
    <name evidence="11" type="ORF">H8S45_01755</name>
</gene>
<dbReference type="InterPro" id="IPR002528">
    <property type="entry name" value="MATE_fam"/>
</dbReference>
<comment type="similarity">
    <text evidence="2">Belongs to the multi antimicrobial extrusion (MATE) (TC 2.A.66.1) family. MepA subfamily.</text>
</comment>
<dbReference type="EMBL" id="JACOPL010000001">
    <property type="protein sequence ID" value="MBC5724198.1"/>
    <property type="molecule type" value="Genomic_DNA"/>
</dbReference>
<evidence type="ECO:0000313" key="12">
    <source>
        <dbReference type="Proteomes" id="UP000606499"/>
    </source>
</evidence>
<feature type="transmembrane region" description="Helical" evidence="10">
    <location>
        <begin position="87"/>
        <end position="109"/>
    </location>
</feature>
<feature type="transmembrane region" description="Helical" evidence="10">
    <location>
        <begin position="45"/>
        <end position="66"/>
    </location>
</feature>
<comment type="subcellular location">
    <subcellularLocation>
        <location evidence="1">Cell membrane</location>
        <topology evidence="1">Multi-pass membrane protein</topology>
    </subcellularLocation>
</comment>
<feature type="transmembrane region" description="Helical" evidence="10">
    <location>
        <begin position="185"/>
        <end position="205"/>
    </location>
</feature>
<keyword evidence="7 10" id="KW-1133">Transmembrane helix</keyword>
<keyword evidence="8 10" id="KW-0472">Membrane</keyword>
<feature type="transmembrane region" description="Helical" evidence="10">
    <location>
        <begin position="307"/>
        <end position="333"/>
    </location>
</feature>
<keyword evidence="5" id="KW-1003">Cell membrane</keyword>
<dbReference type="InterPro" id="IPR051327">
    <property type="entry name" value="MATE_MepA_subfamily"/>
</dbReference>
<feature type="transmembrane region" description="Helical" evidence="10">
    <location>
        <begin position="264"/>
        <end position="286"/>
    </location>
</feature>
<dbReference type="GO" id="GO:0005886">
    <property type="term" value="C:plasma membrane"/>
    <property type="evidence" value="ECO:0007669"/>
    <property type="project" value="UniProtKB-SubCell"/>
</dbReference>
<feature type="transmembrane region" description="Helical" evidence="10">
    <location>
        <begin position="353"/>
        <end position="375"/>
    </location>
</feature>
<feature type="transmembrane region" description="Helical" evidence="10">
    <location>
        <begin position="226"/>
        <end position="258"/>
    </location>
</feature>
<dbReference type="Pfam" id="PF01554">
    <property type="entry name" value="MatE"/>
    <property type="match status" value="2"/>
</dbReference>
<keyword evidence="9" id="KW-0046">Antibiotic resistance</keyword>
<dbReference type="AlphaFoldDB" id="A0A923RUT2"/>
<feature type="transmembrane region" description="Helical" evidence="10">
    <location>
        <begin position="160"/>
        <end position="179"/>
    </location>
</feature>
<evidence type="ECO:0000256" key="2">
    <source>
        <dbReference type="ARBA" id="ARBA00008417"/>
    </source>
</evidence>
<keyword evidence="4" id="KW-0813">Transport</keyword>
<feature type="transmembrane region" description="Helical" evidence="10">
    <location>
        <begin position="12"/>
        <end position="30"/>
    </location>
</feature>
<dbReference type="Proteomes" id="UP000606499">
    <property type="component" value="Unassembled WGS sequence"/>
</dbReference>
<comment type="caution">
    <text evidence="11">The sequence shown here is derived from an EMBL/GenBank/DDBJ whole genome shotgun (WGS) entry which is preliminary data.</text>
</comment>
<accession>A0A923RUT2</accession>
<evidence type="ECO:0000256" key="5">
    <source>
        <dbReference type="ARBA" id="ARBA00022475"/>
    </source>
</evidence>
<evidence type="ECO:0000256" key="10">
    <source>
        <dbReference type="SAM" id="Phobius"/>
    </source>
</evidence>
<dbReference type="PANTHER" id="PTHR43823:SF3">
    <property type="entry name" value="MULTIDRUG EXPORT PROTEIN MEPA"/>
    <property type="match status" value="1"/>
</dbReference>
<dbReference type="CDD" id="cd13143">
    <property type="entry name" value="MATE_MepA_like"/>
    <property type="match status" value="1"/>
</dbReference>
<evidence type="ECO:0000256" key="8">
    <source>
        <dbReference type="ARBA" id="ARBA00023136"/>
    </source>
</evidence>
<dbReference type="InterPro" id="IPR048279">
    <property type="entry name" value="MdtK-like"/>
</dbReference>
<reference evidence="11" key="1">
    <citation type="submission" date="2020-08" db="EMBL/GenBank/DDBJ databases">
        <title>Genome public.</title>
        <authorList>
            <person name="Liu C."/>
            <person name="Sun Q."/>
        </authorList>
    </citation>
    <scope>NUCLEOTIDE SEQUENCE</scope>
    <source>
        <strain evidence="11">NSJ-28</strain>
    </source>
</reference>
<organism evidence="11 12">
    <name type="scientific">Agathobaculum faecis</name>
    <dbReference type="NCBI Taxonomy" id="2763013"/>
    <lineage>
        <taxon>Bacteria</taxon>
        <taxon>Bacillati</taxon>
        <taxon>Bacillota</taxon>
        <taxon>Clostridia</taxon>
        <taxon>Eubacteriales</taxon>
        <taxon>Butyricicoccaceae</taxon>
        <taxon>Agathobaculum</taxon>
    </lineage>
</organism>
<feature type="transmembrane region" description="Helical" evidence="10">
    <location>
        <begin position="387"/>
        <end position="407"/>
    </location>
</feature>
<evidence type="ECO:0000256" key="9">
    <source>
        <dbReference type="ARBA" id="ARBA00023251"/>
    </source>
</evidence>
<proteinExistence type="inferred from homology"/>
<dbReference type="GO" id="GO:0015297">
    <property type="term" value="F:antiporter activity"/>
    <property type="evidence" value="ECO:0007669"/>
    <property type="project" value="InterPro"/>
</dbReference>
<evidence type="ECO:0000313" key="11">
    <source>
        <dbReference type="EMBL" id="MBC5724198.1"/>
    </source>
</evidence>
<dbReference type="PIRSF" id="PIRSF006603">
    <property type="entry name" value="DinF"/>
    <property type="match status" value="1"/>
</dbReference>